<evidence type="ECO:0000313" key="1">
    <source>
        <dbReference type="EnsemblMetazoa" id="G31350.1:cds"/>
    </source>
</evidence>
<dbReference type="AlphaFoldDB" id="A0A8W8M2U2"/>
<keyword evidence="2" id="KW-1185">Reference proteome</keyword>
<sequence length="84" mass="9581">MPHPPRETTAANHTPLLNTQVLEEKLSPFPLPPPQKLVTHLQHVEYSYVKVISTEIGVTSREPCYNFVVTVTLSDLELHWLHTL</sequence>
<evidence type="ECO:0000313" key="2">
    <source>
        <dbReference type="Proteomes" id="UP000005408"/>
    </source>
</evidence>
<accession>A0A8W8M2U2</accession>
<name>A0A8W8M2U2_MAGGI</name>
<protein>
    <submittedName>
        <fullName evidence="1">Uncharacterized protein</fullName>
    </submittedName>
</protein>
<proteinExistence type="predicted"/>
<dbReference type="Proteomes" id="UP000005408">
    <property type="component" value="Unassembled WGS sequence"/>
</dbReference>
<organism evidence="1 2">
    <name type="scientific">Magallana gigas</name>
    <name type="common">Pacific oyster</name>
    <name type="synonym">Crassostrea gigas</name>
    <dbReference type="NCBI Taxonomy" id="29159"/>
    <lineage>
        <taxon>Eukaryota</taxon>
        <taxon>Metazoa</taxon>
        <taxon>Spiralia</taxon>
        <taxon>Lophotrochozoa</taxon>
        <taxon>Mollusca</taxon>
        <taxon>Bivalvia</taxon>
        <taxon>Autobranchia</taxon>
        <taxon>Pteriomorphia</taxon>
        <taxon>Ostreida</taxon>
        <taxon>Ostreoidea</taxon>
        <taxon>Ostreidae</taxon>
        <taxon>Magallana</taxon>
    </lineage>
</organism>
<reference evidence="1" key="1">
    <citation type="submission" date="2022-08" db="UniProtKB">
        <authorList>
            <consortium name="EnsemblMetazoa"/>
        </authorList>
    </citation>
    <scope>IDENTIFICATION</scope>
    <source>
        <strain evidence="1">05x7-T-G4-1.051#20</strain>
    </source>
</reference>
<dbReference type="EnsemblMetazoa" id="G31350.1">
    <property type="protein sequence ID" value="G31350.1:cds"/>
    <property type="gene ID" value="G31350"/>
</dbReference>